<keyword evidence="2" id="KW-0645">Protease</keyword>
<dbReference type="OrthoDB" id="885290at2"/>
<dbReference type="Gene3D" id="2.60.40.1120">
    <property type="entry name" value="Carboxypeptidase-like, regulatory domain"/>
    <property type="match status" value="1"/>
</dbReference>
<keyword evidence="3" id="KW-1185">Reference proteome</keyword>
<dbReference type="EMBL" id="RXOF01000013">
    <property type="protein sequence ID" value="RTQ47196.1"/>
    <property type="molecule type" value="Genomic_DNA"/>
</dbReference>
<accession>A0A431TYW3</accession>
<keyword evidence="2" id="KW-0121">Carboxypeptidase</keyword>
<dbReference type="RefSeq" id="WP_126694995.1">
    <property type="nucleotide sequence ID" value="NZ_RXOF01000013.1"/>
</dbReference>
<evidence type="ECO:0000256" key="1">
    <source>
        <dbReference type="SAM" id="SignalP"/>
    </source>
</evidence>
<keyword evidence="2" id="KW-0378">Hydrolase</keyword>
<dbReference type="InterPro" id="IPR008969">
    <property type="entry name" value="CarboxyPept-like_regulatory"/>
</dbReference>
<reference evidence="2 3" key="1">
    <citation type="submission" date="2018-12" db="EMBL/GenBank/DDBJ databases">
        <title>Hymenobacter gummosus sp. nov., isolated from a spring.</title>
        <authorList>
            <person name="Nie L."/>
        </authorList>
    </citation>
    <scope>NUCLEOTIDE SEQUENCE [LARGE SCALE GENOMIC DNA]</scope>
    <source>
        <strain evidence="2 3">KCTC 52166</strain>
    </source>
</reference>
<feature type="signal peptide" evidence="1">
    <location>
        <begin position="1"/>
        <end position="19"/>
    </location>
</feature>
<organism evidence="2 3">
    <name type="scientific">Hymenobacter gummosus</name>
    <dbReference type="NCBI Taxonomy" id="1776032"/>
    <lineage>
        <taxon>Bacteria</taxon>
        <taxon>Pseudomonadati</taxon>
        <taxon>Bacteroidota</taxon>
        <taxon>Cytophagia</taxon>
        <taxon>Cytophagales</taxon>
        <taxon>Hymenobacteraceae</taxon>
        <taxon>Hymenobacter</taxon>
    </lineage>
</organism>
<feature type="chain" id="PRO_5019032006" evidence="1">
    <location>
        <begin position="20"/>
        <end position="167"/>
    </location>
</feature>
<protein>
    <submittedName>
        <fullName evidence="2">Carboxypeptidase regulatory-like domain-containing protein</fullName>
    </submittedName>
</protein>
<evidence type="ECO:0000313" key="3">
    <source>
        <dbReference type="Proteomes" id="UP000282184"/>
    </source>
</evidence>
<name>A0A431TYW3_9BACT</name>
<comment type="caution">
    <text evidence="2">The sequence shown here is derived from an EMBL/GenBank/DDBJ whole genome shotgun (WGS) entry which is preliminary data.</text>
</comment>
<dbReference type="Pfam" id="PF13620">
    <property type="entry name" value="CarboxypepD_reg"/>
    <property type="match status" value="1"/>
</dbReference>
<evidence type="ECO:0000313" key="2">
    <source>
        <dbReference type="EMBL" id="RTQ47196.1"/>
    </source>
</evidence>
<dbReference type="Proteomes" id="UP000282184">
    <property type="component" value="Unassembled WGS sequence"/>
</dbReference>
<dbReference type="GO" id="GO:0004180">
    <property type="term" value="F:carboxypeptidase activity"/>
    <property type="evidence" value="ECO:0007669"/>
    <property type="project" value="UniProtKB-KW"/>
</dbReference>
<gene>
    <name evidence="2" type="ORF">EJV47_20085</name>
</gene>
<dbReference type="SUPFAM" id="SSF49464">
    <property type="entry name" value="Carboxypeptidase regulatory domain-like"/>
    <property type="match status" value="1"/>
</dbReference>
<proteinExistence type="predicted"/>
<keyword evidence="1" id="KW-0732">Signal</keyword>
<sequence length="167" mass="17142">MKALSVLACGLLLTAAAQAQQLAAQSDTTQLAAAPVAEPAAAPAAAVDPELPTAPAAPATLECNTLAGRVTDAFDYPLTGATVMLRSQGQSFSLDAFSTNADGRYLITSKKPIPRDAVLEVTAAGYSSFTLPLANCRPLDVTLEPLPGTKFKGDGRIKKTAATGKIR</sequence>
<dbReference type="AlphaFoldDB" id="A0A431TYW3"/>